<dbReference type="GO" id="GO:0005829">
    <property type="term" value="C:cytosol"/>
    <property type="evidence" value="ECO:0007669"/>
    <property type="project" value="TreeGrafter"/>
</dbReference>
<dbReference type="EC" id="5.6.2.4" evidence="9"/>
<keyword evidence="2 11" id="KW-0547">Nucleotide-binding</keyword>
<evidence type="ECO:0000256" key="3">
    <source>
        <dbReference type="ARBA" id="ARBA00022801"/>
    </source>
</evidence>
<feature type="domain" description="UvrD-like helicase ATP-binding" evidence="12">
    <location>
        <begin position="1"/>
        <end position="276"/>
    </location>
</feature>
<sequence length="664" mass="77413">MNLNQSQTLAVSHNTGPMLVAAGPGSGKTSVITARIQNLIERYGLNPSNILVITFTRAAADQMKDRFRKITDGLYPAVTFGTFHAIYFNIIKHAYNFSSANILQEEQKKQYLREIIIQQGIETEDENDLISSIISEISLIKGERISLDHYYSQSCSDDVFRKIYGEYESQLQSINRIDFDDILLICYELLKERKDILAIWQKKYTYILIDEFQDINKIQYDIIKMIASGNDNIFAVGDDDQSVYRFRGSKPEIMLNFGKDYPDAKKVFLDINYRSLKRIVKASLNLIKNNRSRYEKQIIAVREEGGYIDIRNFPGQKEENLFITEKIRKYMEDGMEPGQIAVLYRTNIGAGKLIEKLMEYNIPFYVKDTLPNLFRHWISQSMIAYIRLALGDRSREMFLKIINRPNRFVSRAILNEKIISFAGLKNSYSDKIWMQDRIEKLERDLQMLSGMNPFSAINYIRKGIGYDEYLREYAAQRRINEEELFDVLEEIQEGAKEFNTFDAWFEHIRKYSEELLKKQGNSREKKNYVQISTMHSAKGLEFEAVFIPDAVEGITPYRKAVSEEELEEERRLFYVAVTRTKDCLHIYSPKEIHNKEMKVSRFVGEMICDFAELIPGRYIIHAKYGEGIIEQYSEGKLKVQFPGLQKPLLFDAKYAVSNNIIRIK</sequence>
<dbReference type="Pfam" id="PF00580">
    <property type="entry name" value="UvrD-helicase"/>
    <property type="match status" value="1"/>
</dbReference>
<evidence type="ECO:0000313" key="14">
    <source>
        <dbReference type="EMBL" id="SHI99107.1"/>
    </source>
</evidence>
<comment type="catalytic activity">
    <reaction evidence="10">
        <text>ATP + H2O = ADP + phosphate + H(+)</text>
        <dbReference type="Rhea" id="RHEA:13065"/>
        <dbReference type="ChEBI" id="CHEBI:15377"/>
        <dbReference type="ChEBI" id="CHEBI:15378"/>
        <dbReference type="ChEBI" id="CHEBI:30616"/>
        <dbReference type="ChEBI" id="CHEBI:43474"/>
        <dbReference type="ChEBI" id="CHEBI:456216"/>
        <dbReference type="EC" id="5.6.2.4"/>
    </reaction>
</comment>
<dbReference type="GO" id="GO:0005524">
    <property type="term" value="F:ATP binding"/>
    <property type="evidence" value="ECO:0007669"/>
    <property type="project" value="UniProtKB-UniRule"/>
</dbReference>
<evidence type="ECO:0000259" key="12">
    <source>
        <dbReference type="PROSITE" id="PS51198"/>
    </source>
</evidence>
<dbReference type="Proteomes" id="UP000184342">
    <property type="component" value="Unassembled WGS sequence"/>
</dbReference>
<dbReference type="PROSITE" id="PS51198">
    <property type="entry name" value="UVRD_HELICASE_ATP_BIND"/>
    <property type="match status" value="1"/>
</dbReference>
<reference evidence="14 15" key="1">
    <citation type="submission" date="2016-11" db="EMBL/GenBank/DDBJ databases">
        <authorList>
            <person name="Jaros S."/>
            <person name="Januszkiewicz K."/>
            <person name="Wedrychowicz H."/>
        </authorList>
    </citation>
    <scope>NUCLEOTIDE SEQUENCE [LARGE SCALE GENOMIC DNA]</scope>
    <source>
        <strain evidence="14 15">DSM 15970</strain>
    </source>
</reference>
<dbReference type="CDD" id="cd17932">
    <property type="entry name" value="DEXQc_UvrD"/>
    <property type="match status" value="1"/>
</dbReference>
<feature type="domain" description="UvrD-like helicase C-terminal" evidence="13">
    <location>
        <begin position="277"/>
        <end position="539"/>
    </location>
</feature>
<evidence type="ECO:0000256" key="10">
    <source>
        <dbReference type="ARBA" id="ARBA00048988"/>
    </source>
</evidence>
<evidence type="ECO:0000313" key="15">
    <source>
        <dbReference type="Proteomes" id="UP000184342"/>
    </source>
</evidence>
<dbReference type="InterPro" id="IPR014016">
    <property type="entry name" value="UvrD-like_ATP-bd"/>
</dbReference>
<dbReference type="PANTHER" id="PTHR11070:SF2">
    <property type="entry name" value="ATP-DEPENDENT DNA HELICASE SRS2"/>
    <property type="match status" value="1"/>
</dbReference>
<accession>A0A1M6FN41</accession>
<dbReference type="GO" id="GO:0043138">
    <property type="term" value="F:3'-5' DNA helicase activity"/>
    <property type="evidence" value="ECO:0007669"/>
    <property type="project" value="UniProtKB-EC"/>
</dbReference>
<dbReference type="InterPro" id="IPR000212">
    <property type="entry name" value="DNA_helicase_UvrD/REP"/>
</dbReference>
<dbReference type="PANTHER" id="PTHR11070">
    <property type="entry name" value="UVRD / RECB / PCRA DNA HELICASE FAMILY MEMBER"/>
    <property type="match status" value="1"/>
</dbReference>
<evidence type="ECO:0000256" key="7">
    <source>
        <dbReference type="ARBA" id="ARBA00023235"/>
    </source>
</evidence>
<dbReference type="PROSITE" id="PS51217">
    <property type="entry name" value="UVRD_HELICASE_CTER"/>
    <property type="match status" value="1"/>
</dbReference>
<dbReference type="InterPro" id="IPR014017">
    <property type="entry name" value="DNA_helicase_UvrD-like_C"/>
</dbReference>
<comment type="catalytic activity">
    <reaction evidence="8">
        <text>Couples ATP hydrolysis with the unwinding of duplex DNA by translocating in the 3'-5' direction.</text>
        <dbReference type="EC" id="5.6.2.4"/>
    </reaction>
</comment>
<dbReference type="Pfam" id="PF13361">
    <property type="entry name" value="UvrD_C"/>
    <property type="match status" value="1"/>
</dbReference>
<evidence type="ECO:0000256" key="6">
    <source>
        <dbReference type="ARBA" id="ARBA00023125"/>
    </source>
</evidence>
<keyword evidence="6" id="KW-0238">DNA-binding</keyword>
<dbReference type="Gene3D" id="1.10.10.160">
    <property type="match status" value="1"/>
</dbReference>
<dbReference type="AlphaFoldDB" id="A0A1M6FN41"/>
<evidence type="ECO:0000256" key="9">
    <source>
        <dbReference type="ARBA" id="ARBA00034808"/>
    </source>
</evidence>
<proteinExistence type="inferred from homology"/>
<dbReference type="GO" id="GO:0000725">
    <property type="term" value="P:recombinational repair"/>
    <property type="evidence" value="ECO:0007669"/>
    <property type="project" value="TreeGrafter"/>
</dbReference>
<dbReference type="EMBL" id="FQYT01000010">
    <property type="protein sequence ID" value="SHI99107.1"/>
    <property type="molecule type" value="Genomic_DNA"/>
</dbReference>
<dbReference type="InterPro" id="IPR013986">
    <property type="entry name" value="DExx_box_DNA_helicase_dom_sf"/>
</dbReference>
<dbReference type="SUPFAM" id="SSF52540">
    <property type="entry name" value="P-loop containing nucleoside triphosphate hydrolases"/>
    <property type="match status" value="1"/>
</dbReference>
<evidence type="ECO:0000256" key="5">
    <source>
        <dbReference type="ARBA" id="ARBA00022840"/>
    </source>
</evidence>
<keyword evidence="7" id="KW-0413">Isomerase</keyword>
<dbReference type="Gene3D" id="1.10.486.10">
    <property type="entry name" value="PCRA, domain 4"/>
    <property type="match status" value="1"/>
</dbReference>
<evidence type="ECO:0000256" key="2">
    <source>
        <dbReference type="ARBA" id="ARBA00022741"/>
    </source>
</evidence>
<evidence type="ECO:0000256" key="8">
    <source>
        <dbReference type="ARBA" id="ARBA00034617"/>
    </source>
</evidence>
<feature type="binding site" evidence="11">
    <location>
        <begin position="22"/>
        <end position="29"/>
    </location>
    <ligand>
        <name>ATP</name>
        <dbReference type="ChEBI" id="CHEBI:30616"/>
    </ligand>
</feature>
<name>A0A1M6FN41_9FIRM</name>
<dbReference type="GO" id="GO:0033202">
    <property type="term" value="C:DNA helicase complex"/>
    <property type="evidence" value="ECO:0007669"/>
    <property type="project" value="TreeGrafter"/>
</dbReference>
<comment type="similarity">
    <text evidence="1">Belongs to the helicase family. UvrD subfamily.</text>
</comment>
<evidence type="ECO:0000256" key="11">
    <source>
        <dbReference type="PROSITE-ProRule" id="PRU00560"/>
    </source>
</evidence>
<dbReference type="InterPro" id="IPR027417">
    <property type="entry name" value="P-loop_NTPase"/>
</dbReference>
<evidence type="ECO:0000256" key="1">
    <source>
        <dbReference type="ARBA" id="ARBA00009922"/>
    </source>
</evidence>
<dbReference type="OrthoDB" id="9810135at2"/>
<keyword evidence="3 11" id="KW-0378">Hydrolase</keyword>
<dbReference type="RefSeq" id="WP_073993411.1">
    <property type="nucleotide sequence ID" value="NZ_FQYT01000010.1"/>
</dbReference>
<protein>
    <recommendedName>
        <fullName evidence="9">DNA 3'-5' helicase</fullName>
        <ecNumber evidence="9">5.6.2.4</ecNumber>
    </recommendedName>
</protein>
<gene>
    <name evidence="14" type="ORF">SAMN02745691_01153</name>
</gene>
<dbReference type="GO" id="GO:0016887">
    <property type="term" value="F:ATP hydrolysis activity"/>
    <property type="evidence" value="ECO:0007669"/>
    <property type="project" value="RHEA"/>
</dbReference>
<organism evidence="14 15">
    <name type="scientific">Parasporobacterium paucivorans DSM 15970</name>
    <dbReference type="NCBI Taxonomy" id="1122934"/>
    <lineage>
        <taxon>Bacteria</taxon>
        <taxon>Bacillati</taxon>
        <taxon>Bacillota</taxon>
        <taxon>Clostridia</taxon>
        <taxon>Lachnospirales</taxon>
        <taxon>Lachnospiraceae</taxon>
        <taxon>Parasporobacterium</taxon>
    </lineage>
</organism>
<dbReference type="Gene3D" id="3.40.50.300">
    <property type="entry name" value="P-loop containing nucleotide triphosphate hydrolases"/>
    <property type="match status" value="2"/>
</dbReference>
<dbReference type="GO" id="GO:0003677">
    <property type="term" value="F:DNA binding"/>
    <property type="evidence" value="ECO:0007669"/>
    <property type="project" value="UniProtKB-KW"/>
</dbReference>
<evidence type="ECO:0000259" key="13">
    <source>
        <dbReference type="PROSITE" id="PS51217"/>
    </source>
</evidence>
<dbReference type="STRING" id="1122934.SAMN02745691_01153"/>
<evidence type="ECO:0000256" key="4">
    <source>
        <dbReference type="ARBA" id="ARBA00022806"/>
    </source>
</evidence>
<keyword evidence="4 11" id="KW-0347">Helicase</keyword>
<keyword evidence="5 11" id="KW-0067">ATP-binding</keyword>
<keyword evidence="15" id="KW-1185">Reference proteome</keyword>